<feature type="transmembrane region" description="Helical" evidence="1">
    <location>
        <begin position="26"/>
        <end position="45"/>
    </location>
</feature>
<sequence>MSARLGWAALLLVVAAMHLGAGWQGYAPSLVFAGAVVVAFLCLPLTRWMPAGLVVFAVVALALVGGYLIARDSAIDSTDPLPVLLDLVPRLLTAARPAPATPELLVPGALLVFGVSLGVALAGRGSVAAAGRGPVAAAARRGLPVLAGRGRSLFAPVVGVAVLYTCTALLTAGQADRNGVVAAVLLALVAVGWLVVDRLDAGGGVVGGSAAGGGAAGGGVAGGRVAGGGVASGGVVGGRGASGGVAGGAVAGGGVASGGVAGGRRAGRVLLGLPAVGVAVVALVAVGMPSGAAFEPRELVEPPVTGLGVASPLPQLASWAGLGDTELFRVRGPERAVRLVALSDYSGAAWRAASLYGPIGAVAAPDLPPGARVDEAEVEITITALNGSWLPTVGRPTAVTLDGAMVDPDSGSLVSLDELEPGLKYRVRGVLDVPDDTDLLEATVPTGDQTRRYVALPGLPYSLAEYARQIVRSARTPYERAVAIEQVVKQGRVPDAQAPVGSSYARLERFLFGAPGEPGANAGTAEQFASAFAVLGRAVGLPTRVVVGFQPAAGEERVVRGSDATAWPEVYFAGWGWVPFDPVAGASSGGSSAAQKREVLDRLASITASPTSTPLSTPPPLVTPSSAVAVQAPAESRRWVGYAVLGALPVLVLFVLATARLARRRRLRAAGASGAWAYVLDGLLLAGRTPSPDRTAPDIASDMTTSSDMTASHMTAASGMAEQALELARLAEFAAFAPVRPVVDIQDRGHAWRLARHVRGGLRRGVPWYRRMFWAVDPRPLWRR</sequence>
<dbReference type="PANTHER" id="PTHR42736">
    <property type="entry name" value="PROTEIN-GLUTAMINE GAMMA-GLUTAMYLTRANSFERASE"/>
    <property type="match status" value="1"/>
</dbReference>
<dbReference type="SMART" id="SM00460">
    <property type="entry name" value="TGc"/>
    <property type="match status" value="1"/>
</dbReference>
<dbReference type="SUPFAM" id="SSF54001">
    <property type="entry name" value="Cysteine proteinases"/>
    <property type="match status" value="1"/>
</dbReference>
<evidence type="ECO:0000256" key="1">
    <source>
        <dbReference type="SAM" id="Phobius"/>
    </source>
</evidence>
<feature type="transmembrane region" description="Helical" evidence="1">
    <location>
        <begin position="104"/>
        <end position="123"/>
    </location>
</feature>
<comment type="caution">
    <text evidence="3">The sequence shown here is derived from an EMBL/GenBank/DDBJ whole genome shotgun (WGS) entry which is preliminary data.</text>
</comment>
<feature type="transmembrane region" description="Helical" evidence="1">
    <location>
        <begin position="269"/>
        <end position="288"/>
    </location>
</feature>
<dbReference type="InterPro" id="IPR052901">
    <property type="entry name" value="Bact_TGase-like"/>
</dbReference>
<keyword evidence="4" id="KW-1185">Reference proteome</keyword>
<evidence type="ECO:0000259" key="2">
    <source>
        <dbReference type="SMART" id="SM00460"/>
    </source>
</evidence>
<evidence type="ECO:0000313" key="3">
    <source>
        <dbReference type="EMBL" id="MBB5803957.1"/>
    </source>
</evidence>
<feature type="transmembrane region" description="Helical" evidence="1">
    <location>
        <begin position="52"/>
        <end position="70"/>
    </location>
</feature>
<dbReference type="InterPro" id="IPR038765">
    <property type="entry name" value="Papain-like_cys_pep_sf"/>
</dbReference>
<dbReference type="Proteomes" id="UP000552097">
    <property type="component" value="Unassembled WGS sequence"/>
</dbReference>
<dbReference type="PANTHER" id="PTHR42736:SF1">
    <property type="entry name" value="PROTEIN-GLUTAMINE GAMMA-GLUTAMYLTRANSFERASE"/>
    <property type="match status" value="1"/>
</dbReference>
<keyword evidence="1" id="KW-0812">Transmembrane</keyword>
<proteinExistence type="predicted"/>
<feature type="transmembrane region" description="Helical" evidence="1">
    <location>
        <begin position="153"/>
        <end position="173"/>
    </location>
</feature>
<gene>
    <name evidence="3" type="ORF">F4560_003725</name>
</gene>
<dbReference type="InterPro" id="IPR002931">
    <property type="entry name" value="Transglutaminase-like"/>
</dbReference>
<keyword evidence="3" id="KW-0378">Hydrolase</keyword>
<accession>A0A7W9HKH4</accession>
<keyword evidence="1" id="KW-1133">Transmembrane helix</keyword>
<dbReference type="Pfam" id="PF01841">
    <property type="entry name" value="Transglut_core"/>
    <property type="match status" value="1"/>
</dbReference>
<reference evidence="3 4" key="1">
    <citation type="submission" date="2020-08" db="EMBL/GenBank/DDBJ databases">
        <title>Sequencing the genomes of 1000 actinobacteria strains.</title>
        <authorList>
            <person name="Klenk H.-P."/>
        </authorList>
    </citation>
    <scope>NUCLEOTIDE SEQUENCE [LARGE SCALE GENOMIC DNA]</scope>
    <source>
        <strain evidence="3 4">DSM 45486</strain>
    </source>
</reference>
<evidence type="ECO:0000313" key="4">
    <source>
        <dbReference type="Proteomes" id="UP000552097"/>
    </source>
</evidence>
<feature type="transmembrane region" description="Helical" evidence="1">
    <location>
        <begin position="179"/>
        <end position="196"/>
    </location>
</feature>
<dbReference type="GO" id="GO:0006508">
    <property type="term" value="P:proteolysis"/>
    <property type="evidence" value="ECO:0007669"/>
    <property type="project" value="UniProtKB-KW"/>
</dbReference>
<dbReference type="Gene3D" id="3.10.620.30">
    <property type="match status" value="1"/>
</dbReference>
<protein>
    <submittedName>
        <fullName evidence="3">Transglutaminase-like putative cysteine protease</fullName>
    </submittedName>
</protein>
<dbReference type="GO" id="GO:0008233">
    <property type="term" value="F:peptidase activity"/>
    <property type="evidence" value="ECO:0007669"/>
    <property type="project" value="UniProtKB-KW"/>
</dbReference>
<name>A0A7W9HKH4_9PSEU</name>
<feature type="transmembrane region" description="Helical" evidence="1">
    <location>
        <begin position="639"/>
        <end position="659"/>
    </location>
</feature>
<organism evidence="3 4">
    <name type="scientific">Saccharothrix ecbatanensis</name>
    <dbReference type="NCBI Taxonomy" id="1105145"/>
    <lineage>
        <taxon>Bacteria</taxon>
        <taxon>Bacillati</taxon>
        <taxon>Actinomycetota</taxon>
        <taxon>Actinomycetes</taxon>
        <taxon>Pseudonocardiales</taxon>
        <taxon>Pseudonocardiaceae</taxon>
        <taxon>Saccharothrix</taxon>
    </lineage>
</organism>
<keyword evidence="3" id="KW-0645">Protease</keyword>
<keyword evidence="1" id="KW-0472">Membrane</keyword>
<dbReference type="EMBL" id="JACHMO010000001">
    <property type="protein sequence ID" value="MBB5803957.1"/>
    <property type="molecule type" value="Genomic_DNA"/>
</dbReference>
<feature type="domain" description="Transglutaminase-like" evidence="2">
    <location>
        <begin position="517"/>
        <end position="584"/>
    </location>
</feature>
<dbReference type="AlphaFoldDB" id="A0A7W9HKH4"/>
<dbReference type="RefSeq" id="WP_184921555.1">
    <property type="nucleotide sequence ID" value="NZ_JACHMO010000001.1"/>
</dbReference>